<dbReference type="EMBL" id="JXTC01000106">
    <property type="protein sequence ID" value="PON88422.1"/>
    <property type="molecule type" value="Genomic_DNA"/>
</dbReference>
<reference evidence="2" key="1">
    <citation type="submission" date="2016-06" db="EMBL/GenBank/DDBJ databases">
        <title>Parallel loss of symbiosis genes in relatives of nitrogen-fixing non-legume Parasponia.</title>
        <authorList>
            <person name="Van Velzen R."/>
            <person name="Holmer R."/>
            <person name="Bu F."/>
            <person name="Rutten L."/>
            <person name="Van Zeijl A."/>
            <person name="Liu W."/>
            <person name="Santuari L."/>
            <person name="Cao Q."/>
            <person name="Sharma T."/>
            <person name="Shen D."/>
            <person name="Roswanjaya Y."/>
            <person name="Wardhani T."/>
            <person name="Kalhor M.S."/>
            <person name="Jansen J."/>
            <person name="Van den Hoogen J."/>
            <person name="Gungor B."/>
            <person name="Hartog M."/>
            <person name="Hontelez J."/>
            <person name="Verver J."/>
            <person name="Yang W.-C."/>
            <person name="Schijlen E."/>
            <person name="Repin R."/>
            <person name="Schilthuizen M."/>
            <person name="Schranz E."/>
            <person name="Heidstra R."/>
            <person name="Miyata K."/>
            <person name="Fedorova E."/>
            <person name="Kohlen W."/>
            <person name="Bisseling T."/>
            <person name="Smit S."/>
            <person name="Geurts R."/>
        </authorList>
    </citation>
    <scope>NUCLEOTIDE SEQUENCE [LARGE SCALE GENOMIC DNA]</scope>
    <source>
        <strain evidence="2">cv. RG33-2</strain>
    </source>
</reference>
<evidence type="ECO:0000313" key="1">
    <source>
        <dbReference type="EMBL" id="PON88422.1"/>
    </source>
</evidence>
<accession>A0A2P5ESD0</accession>
<evidence type="ECO:0000313" key="2">
    <source>
        <dbReference type="Proteomes" id="UP000237000"/>
    </source>
</evidence>
<dbReference type="OrthoDB" id="1749989at2759"/>
<organism evidence="1 2">
    <name type="scientific">Trema orientale</name>
    <name type="common">Charcoal tree</name>
    <name type="synonym">Celtis orientalis</name>
    <dbReference type="NCBI Taxonomy" id="63057"/>
    <lineage>
        <taxon>Eukaryota</taxon>
        <taxon>Viridiplantae</taxon>
        <taxon>Streptophyta</taxon>
        <taxon>Embryophyta</taxon>
        <taxon>Tracheophyta</taxon>
        <taxon>Spermatophyta</taxon>
        <taxon>Magnoliopsida</taxon>
        <taxon>eudicotyledons</taxon>
        <taxon>Gunneridae</taxon>
        <taxon>Pentapetalae</taxon>
        <taxon>rosids</taxon>
        <taxon>fabids</taxon>
        <taxon>Rosales</taxon>
        <taxon>Cannabaceae</taxon>
        <taxon>Trema</taxon>
    </lineage>
</organism>
<protein>
    <submittedName>
        <fullName evidence="1">Uncharacterized protein</fullName>
    </submittedName>
</protein>
<sequence length="103" mass="11482">MAGLQYNFFPTDFLYPCSADSAALSKSVALVQIRRKRRCRRGSLPRITINYLGNSSVKRENGRNAEKILGWKNFVGVVLGLCVCLRGIVDINIPKGLLLDIQL</sequence>
<dbReference type="Proteomes" id="UP000237000">
    <property type="component" value="Unassembled WGS sequence"/>
</dbReference>
<dbReference type="AlphaFoldDB" id="A0A2P5ESD0"/>
<comment type="caution">
    <text evidence="1">The sequence shown here is derived from an EMBL/GenBank/DDBJ whole genome shotgun (WGS) entry which is preliminary data.</text>
</comment>
<dbReference type="InParanoid" id="A0A2P5ESD0"/>
<name>A0A2P5ESD0_TREOI</name>
<gene>
    <name evidence="1" type="ORF">TorRG33x02_157880</name>
</gene>
<keyword evidence="2" id="KW-1185">Reference proteome</keyword>
<proteinExistence type="predicted"/>